<name>A0A0Q9YYG7_9GAMM</name>
<dbReference type="EMBL" id="LKAJ01000006">
    <property type="protein sequence ID" value="KRG21224.1"/>
    <property type="molecule type" value="Genomic_DNA"/>
</dbReference>
<organism evidence="1">
    <name type="scientific">Candidatus Berkiella aquae</name>
    <dbReference type="NCBI Taxonomy" id="295108"/>
    <lineage>
        <taxon>Bacteria</taxon>
        <taxon>Pseudomonadati</taxon>
        <taxon>Pseudomonadota</taxon>
        <taxon>Gammaproteobacteria</taxon>
        <taxon>Candidatus Berkiellales</taxon>
        <taxon>Candidatus Berkiellaceae</taxon>
        <taxon>Candidatus Berkiella</taxon>
    </lineage>
</organism>
<reference evidence="2" key="3">
    <citation type="submission" date="2021-06" db="EMBL/GenBank/DDBJ databases">
        <title>Genomic Description and Analysis of Intracellular Bacteria, Candidatus Berkiella cookevillensis and Candidatus Berkiella aquae.</title>
        <authorList>
            <person name="Kidane D.T."/>
            <person name="Mehari Y.T."/>
            <person name="Rice F.C."/>
            <person name="Arivett B.A."/>
            <person name="Farone A.L."/>
            <person name="Berk S.G."/>
            <person name="Farone M.B."/>
        </authorList>
    </citation>
    <scope>NUCLEOTIDE SEQUENCE</scope>
    <source>
        <strain evidence="2">HT99</strain>
    </source>
</reference>
<dbReference type="AlphaFoldDB" id="A0A0Q9YYG7"/>
<comment type="caution">
    <text evidence="1">The sequence shown here is derived from an EMBL/GenBank/DDBJ whole genome shotgun (WGS) entry which is preliminary data.</text>
</comment>
<reference evidence="2" key="2">
    <citation type="journal article" date="2016" name="Genome Announc.">
        <title>Draft Genome Sequences of Two Novel Amoeba-Resistant Intranuclear Bacteria, 'Candidatus Berkiella cookevillensis' and 'Candidatus Berkiella aquae'.</title>
        <authorList>
            <person name="Mehari Y.T."/>
            <person name="Arivett B.A."/>
            <person name="Farone A.L."/>
            <person name="Gunderson J.H."/>
            <person name="Farone M.B."/>
        </authorList>
    </citation>
    <scope>NUCLEOTIDE SEQUENCE</scope>
    <source>
        <strain evidence="2">HT99</strain>
    </source>
</reference>
<protein>
    <submittedName>
        <fullName evidence="1">Uncharacterized protein</fullName>
    </submittedName>
</protein>
<evidence type="ECO:0000313" key="2">
    <source>
        <dbReference type="EMBL" id="MCS5711109.1"/>
    </source>
</evidence>
<evidence type="ECO:0000313" key="1">
    <source>
        <dbReference type="EMBL" id="KRG21224.1"/>
    </source>
</evidence>
<reference evidence="1" key="1">
    <citation type="submission" date="2015-09" db="EMBL/GenBank/DDBJ databases">
        <title>Draft Genome Sequences of Two Novel Amoeba-resistant Intranuclear Bacteria, Candidatus Berkiella cookevillensis and Candidatus Berkiella aquae.</title>
        <authorList>
            <person name="Mehari Y.T."/>
            <person name="Arivett B.A."/>
            <person name="Farone A.L."/>
            <person name="Gunderson J.H."/>
            <person name="Farone M.B."/>
        </authorList>
    </citation>
    <scope>NUCLEOTIDE SEQUENCE [LARGE SCALE GENOMIC DNA]</scope>
    <source>
        <strain evidence="1">HT99</strain>
    </source>
</reference>
<dbReference type="RefSeq" id="WP_075066399.1">
    <property type="nucleotide sequence ID" value="NZ_LKAJ02000001.1"/>
</dbReference>
<proteinExistence type="predicted"/>
<dbReference type="STRING" id="295108.HT99x_01780"/>
<dbReference type="EMBL" id="LKAJ02000001">
    <property type="protein sequence ID" value="MCS5711109.1"/>
    <property type="molecule type" value="Genomic_DNA"/>
</dbReference>
<evidence type="ECO:0000313" key="3">
    <source>
        <dbReference type="Proteomes" id="UP000051497"/>
    </source>
</evidence>
<dbReference type="Proteomes" id="UP000051497">
    <property type="component" value="Unassembled WGS sequence"/>
</dbReference>
<sequence length="505" mass="58117">MKRGPDHSEKTPECNISPVQVALGIPEIVTNILHHYPRYGLRGQNYLVTVSKVWHEAIKQCHLQEEPTFEKLIADCLKCPESVIQILRDDTLLPYLSEEQILKLISCHSEFAIYLLKNDIISLIYGNYILNPTKLLTLTKHHSEVAITFFTNPKWRQKLLNIHIYKFGCQHLEIAHYILDNNLQDNDIGEIRSNGLKSLAASFVTIARRLLNDPATFRELTEPNLKGPKFLYQYLELLIETARTNESFGFLSSKINTPNDFINQFENLCDLGLTAEEIKVLGEYHSEIAMKVLQSKTLCEKYFDPKSCFQWGKNHETVAMHFLKTEPLCKNLDDDMVVELCKKHPAAVKYVLNTPDLCELVCMAFIYPTKSVVHSLDEIPMHILKDPTLCEMLCEVPLLAFGAYHPRAAKVILTTKDFYTKLSEEKINSICHKHPHILRKILNTQSLREMLEPEHLNKLESIDPQLHIKPLLIKVSEQAKSWDLQTNKPSEEMDIDAVAKFTFKK</sequence>
<keyword evidence="3" id="KW-1185">Reference proteome</keyword>
<gene>
    <name evidence="2" type="ORF">HT99x_006670</name>
    <name evidence="1" type="ORF">HT99x_01780</name>
</gene>
<accession>A0A0Q9YYG7</accession>